<dbReference type="InterPro" id="IPR027417">
    <property type="entry name" value="P-loop_NTPase"/>
</dbReference>
<dbReference type="EMBL" id="FOAP01000008">
    <property type="protein sequence ID" value="SEL77856.1"/>
    <property type="molecule type" value="Genomic_DNA"/>
</dbReference>
<dbReference type="SUPFAM" id="SSF53795">
    <property type="entry name" value="PEP carboxykinase-like"/>
    <property type="match status" value="1"/>
</dbReference>
<accession>A0A1H7T0Q1</accession>
<dbReference type="AlphaFoldDB" id="A0A1H7T0Q1"/>
<name>A0A1H7T0Q1_STIAU</name>
<keyword evidence="2" id="KW-1185">Reference proteome</keyword>
<dbReference type="Gene3D" id="3.40.50.300">
    <property type="entry name" value="P-loop containing nucleotide triphosphate hydrolases"/>
    <property type="match status" value="1"/>
</dbReference>
<evidence type="ECO:0000313" key="2">
    <source>
        <dbReference type="Proteomes" id="UP000182719"/>
    </source>
</evidence>
<sequence length="255" mass="27085">MRRLRFGDWGVAVDEALLSQVGARCALGPFLAEAGPPHLSLQAEALTEGQGTPLDPRRPLGPRFRIEGDVVRVEPPQASLDTELALRVGLQLATLRQGGLLLHGAGVAFQAQAVVALGPSGAGKSTFTRLCAREAGAEVLSDEVVGLYPGARVEGSPFCSDLDLPSARARARLAAVLFLEKGGEERLEAVSAQEAIPAMMAQVFRPLPGEASQGEVLQRLVRITEGVALRRFIFRKDAAAAGFVRDWLHGWHASG</sequence>
<protein>
    <recommendedName>
        <fullName evidence="3">Hpr(Ser) kinase/phosphatase</fullName>
    </recommendedName>
</protein>
<evidence type="ECO:0008006" key="3">
    <source>
        <dbReference type="Google" id="ProtNLM"/>
    </source>
</evidence>
<dbReference type="OrthoDB" id="5523879at2"/>
<proteinExistence type="predicted"/>
<dbReference type="RefSeq" id="WP_075007580.1">
    <property type="nucleotide sequence ID" value="NZ_FOAP01000008.1"/>
</dbReference>
<organism evidence="1 2">
    <name type="scientific">Stigmatella aurantiaca</name>
    <dbReference type="NCBI Taxonomy" id="41"/>
    <lineage>
        <taxon>Bacteria</taxon>
        <taxon>Pseudomonadati</taxon>
        <taxon>Myxococcota</taxon>
        <taxon>Myxococcia</taxon>
        <taxon>Myxococcales</taxon>
        <taxon>Cystobacterineae</taxon>
        <taxon>Archangiaceae</taxon>
        <taxon>Stigmatella</taxon>
    </lineage>
</organism>
<evidence type="ECO:0000313" key="1">
    <source>
        <dbReference type="EMBL" id="SEL77856.1"/>
    </source>
</evidence>
<dbReference type="Proteomes" id="UP000182719">
    <property type="component" value="Unassembled WGS sequence"/>
</dbReference>
<reference evidence="2" key="1">
    <citation type="submission" date="2016-10" db="EMBL/GenBank/DDBJ databases">
        <authorList>
            <person name="Varghese N."/>
            <person name="Submissions S."/>
        </authorList>
    </citation>
    <scope>NUCLEOTIDE SEQUENCE [LARGE SCALE GENOMIC DNA]</scope>
    <source>
        <strain evidence="2">DSM 17044</strain>
    </source>
</reference>
<gene>
    <name evidence="1" type="ORF">SAMN05444354_108207</name>
</gene>